<proteinExistence type="predicted"/>
<gene>
    <name evidence="1" type="ORF">BDW59DRAFT_152301</name>
</gene>
<dbReference type="InterPro" id="IPR020915">
    <property type="entry name" value="UPF0311"/>
</dbReference>
<evidence type="ECO:0000313" key="1">
    <source>
        <dbReference type="EMBL" id="KAL2817977.1"/>
    </source>
</evidence>
<accession>A0ABR4HTB1</accession>
<reference evidence="1 2" key="1">
    <citation type="submission" date="2024-07" db="EMBL/GenBank/DDBJ databases">
        <title>Section-level genome sequencing and comparative genomics of Aspergillus sections Usti and Cavernicolus.</title>
        <authorList>
            <consortium name="Lawrence Berkeley National Laboratory"/>
            <person name="Nybo J.L."/>
            <person name="Vesth T.C."/>
            <person name="Theobald S."/>
            <person name="Frisvad J.C."/>
            <person name="Larsen T.O."/>
            <person name="Kjaerboelling I."/>
            <person name="Rothschild-Mancinelli K."/>
            <person name="Lyhne E.K."/>
            <person name="Kogle M.E."/>
            <person name="Barry K."/>
            <person name="Clum A."/>
            <person name="Na H."/>
            <person name="Ledsgaard L."/>
            <person name="Lin J."/>
            <person name="Lipzen A."/>
            <person name="Kuo A."/>
            <person name="Riley R."/>
            <person name="Mondo S."/>
            <person name="LaButti K."/>
            <person name="Haridas S."/>
            <person name="Pangalinan J."/>
            <person name="Salamov A.A."/>
            <person name="Simmons B.A."/>
            <person name="Magnuson J.K."/>
            <person name="Chen J."/>
            <person name="Drula E."/>
            <person name="Henrissat B."/>
            <person name="Wiebenga A."/>
            <person name="Lubbers R.J."/>
            <person name="Gomes A.C."/>
            <person name="Makela M.R."/>
            <person name="Stajich J."/>
            <person name="Grigoriev I.V."/>
            <person name="Mortensen U.H."/>
            <person name="De vries R.P."/>
            <person name="Baker S.E."/>
            <person name="Andersen M.R."/>
        </authorList>
    </citation>
    <scope>NUCLEOTIDE SEQUENCE [LARGE SCALE GENOMIC DNA]</scope>
    <source>
        <strain evidence="1 2">CBS 600.67</strain>
    </source>
</reference>
<dbReference type="EMBL" id="JBFXLS010000087">
    <property type="protein sequence ID" value="KAL2817977.1"/>
    <property type="molecule type" value="Genomic_DNA"/>
</dbReference>
<dbReference type="Pfam" id="PF11578">
    <property type="entry name" value="DUF3237"/>
    <property type="match status" value="1"/>
</dbReference>
<dbReference type="PANTHER" id="PTHR37315:SF1">
    <property type="entry name" value="UPF0311 PROTEIN BLR7842"/>
    <property type="match status" value="1"/>
</dbReference>
<protein>
    <submittedName>
        <fullName evidence="1">Uncharacterized protein</fullName>
    </submittedName>
</protein>
<name>A0ABR4HTB1_9EURO</name>
<sequence length="150" mass="16333">MPSLPNLQHVFTLHVDLAPALDPGTTFSGDRRFIPITGGHVAGPKLNGKIISNSSGNWNAVRLDGVVHLYAQYTIQADDGTLIGIINEGYGRASQETMKAGLRIRIGWLRRWRATVAVREGGIQGQVRSLKLRGIGQRISGFLGLYSWGI</sequence>
<dbReference type="Proteomes" id="UP001610335">
    <property type="component" value="Unassembled WGS sequence"/>
</dbReference>
<organism evidence="1 2">
    <name type="scientific">Aspergillus cavernicola</name>
    <dbReference type="NCBI Taxonomy" id="176166"/>
    <lineage>
        <taxon>Eukaryota</taxon>
        <taxon>Fungi</taxon>
        <taxon>Dikarya</taxon>
        <taxon>Ascomycota</taxon>
        <taxon>Pezizomycotina</taxon>
        <taxon>Eurotiomycetes</taxon>
        <taxon>Eurotiomycetidae</taxon>
        <taxon>Eurotiales</taxon>
        <taxon>Aspergillaceae</taxon>
        <taxon>Aspergillus</taxon>
        <taxon>Aspergillus subgen. Nidulantes</taxon>
    </lineage>
</organism>
<keyword evidence="2" id="KW-1185">Reference proteome</keyword>
<dbReference type="Gene3D" id="2.40.160.20">
    <property type="match status" value="1"/>
</dbReference>
<comment type="caution">
    <text evidence="1">The sequence shown here is derived from an EMBL/GenBank/DDBJ whole genome shotgun (WGS) entry which is preliminary data.</text>
</comment>
<evidence type="ECO:0000313" key="2">
    <source>
        <dbReference type="Proteomes" id="UP001610335"/>
    </source>
</evidence>
<dbReference type="PANTHER" id="PTHR37315">
    <property type="entry name" value="UPF0311 PROTEIN BLR7842"/>
    <property type="match status" value="1"/>
</dbReference>